<protein>
    <recommendedName>
        <fullName evidence="1">DUF2344 domain-containing protein</fullName>
    </recommendedName>
</protein>
<dbReference type="Pfam" id="PF10105">
    <property type="entry name" value="DUF2344"/>
    <property type="match status" value="1"/>
</dbReference>
<comment type="caution">
    <text evidence="2">The sequence shown here is derived from an EMBL/GenBank/DDBJ whole genome shotgun (WGS) entry which is preliminary data.</text>
</comment>
<dbReference type="NCBIfam" id="TIGR03936">
    <property type="entry name" value="sam_1_link_chp"/>
    <property type="match status" value="1"/>
</dbReference>
<proteinExistence type="predicted"/>
<dbReference type="InterPro" id="IPR018768">
    <property type="entry name" value="DUF2344"/>
</dbReference>
<dbReference type="STRING" id="36849.OXPF_23360"/>
<sequence>MARYLLKFSKGYGIKFISHLDLMKSLQRAIRRSKIPISYSRGFNPHADFSLATPLAVGTWSKGEYMDLKLDLSLDADVLEEELRKALPSEIKIIKIKNIDDKMPSLMSLVKAASYEVTLVNVNENIDKGFVKEFLNIDEIKVLKQSKKGERIIDIKPMIRELSLIDIEGGIGRIFAMVDCGSTSNLNPELIVDALRLNIKGLENIEIRDIKKLETYFNINNKIMTPLDFPESDV</sequence>
<keyword evidence="3" id="KW-1185">Reference proteome</keyword>
<name>A0A0N8NT90_9CLOT</name>
<dbReference type="Proteomes" id="UP000050326">
    <property type="component" value="Unassembled WGS sequence"/>
</dbReference>
<dbReference type="RefSeq" id="WP_054875359.1">
    <property type="nucleotide sequence ID" value="NZ_LKET01000032.1"/>
</dbReference>
<dbReference type="EMBL" id="LKET01000032">
    <property type="protein sequence ID" value="KPU44168.1"/>
    <property type="molecule type" value="Genomic_DNA"/>
</dbReference>
<gene>
    <name evidence="2" type="ORF">OXPF_23360</name>
</gene>
<accession>A0A0N8NT90</accession>
<organism evidence="2 3">
    <name type="scientific">Oxobacter pfennigii</name>
    <dbReference type="NCBI Taxonomy" id="36849"/>
    <lineage>
        <taxon>Bacteria</taxon>
        <taxon>Bacillati</taxon>
        <taxon>Bacillota</taxon>
        <taxon>Clostridia</taxon>
        <taxon>Eubacteriales</taxon>
        <taxon>Clostridiaceae</taxon>
        <taxon>Oxobacter</taxon>
    </lineage>
</organism>
<evidence type="ECO:0000313" key="3">
    <source>
        <dbReference type="Proteomes" id="UP000050326"/>
    </source>
</evidence>
<evidence type="ECO:0000259" key="1">
    <source>
        <dbReference type="Pfam" id="PF10105"/>
    </source>
</evidence>
<reference evidence="2 3" key="1">
    <citation type="submission" date="2015-09" db="EMBL/GenBank/DDBJ databases">
        <title>Genome sequence of Oxobacter pfennigii DSM 3222.</title>
        <authorList>
            <person name="Poehlein A."/>
            <person name="Bengelsdorf F.R."/>
            <person name="Schiel-Bengelsdorf B."/>
            <person name="Duerre P."/>
            <person name="Daniel R."/>
        </authorList>
    </citation>
    <scope>NUCLEOTIDE SEQUENCE [LARGE SCALE GENOMIC DNA]</scope>
    <source>
        <strain evidence="2 3">DSM 3222</strain>
    </source>
</reference>
<evidence type="ECO:0000313" key="2">
    <source>
        <dbReference type="EMBL" id="KPU44168.1"/>
    </source>
</evidence>
<dbReference type="OrthoDB" id="9780488at2"/>
<dbReference type="AlphaFoldDB" id="A0A0N8NT90"/>
<feature type="domain" description="DUF2344" evidence="1">
    <location>
        <begin position="3"/>
        <end position="188"/>
    </location>
</feature>